<dbReference type="EMBL" id="JXSU01000007">
    <property type="protein sequence ID" value="KIS24404.1"/>
    <property type="molecule type" value="Genomic_DNA"/>
</dbReference>
<dbReference type="HOGENOM" id="CLU_057011_6_0_9"/>
<dbReference type="InterPro" id="IPR008278">
    <property type="entry name" value="4-PPantetheinyl_Trfase_dom"/>
</dbReference>
<dbReference type="Pfam" id="PF01648">
    <property type="entry name" value="ACPS"/>
    <property type="match status" value="1"/>
</dbReference>
<dbReference type="OrthoDB" id="9808281at2"/>
<proteinExistence type="inferred from homology"/>
<dbReference type="PANTHER" id="PTHR12215">
    <property type="entry name" value="PHOSPHOPANTETHEINE TRANSFERASE"/>
    <property type="match status" value="1"/>
</dbReference>
<name>A0A0D1AMN3_CLOBO</name>
<comment type="similarity">
    <text evidence="1">Belongs to the P-Pant transferase superfamily. Gsp/Sfp/HetI/AcpT family.</text>
</comment>
<dbReference type="GO" id="GO:0008897">
    <property type="term" value="F:holo-[acyl-carrier-protein] synthase activity"/>
    <property type="evidence" value="ECO:0007669"/>
    <property type="project" value="InterPro"/>
</dbReference>
<evidence type="ECO:0000256" key="2">
    <source>
        <dbReference type="ARBA" id="ARBA00022679"/>
    </source>
</evidence>
<evidence type="ECO:0000313" key="5">
    <source>
        <dbReference type="Proteomes" id="UP000032250"/>
    </source>
</evidence>
<gene>
    <name evidence="4" type="ORF">N495_12755</name>
</gene>
<dbReference type="InterPro" id="IPR037143">
    <property type="entry name" value="4-PPantetheinyl_Trfase_dom_sf"/>
</dbReference>
<dbReference type="Proteomes" id="UP000032250">
    <property type="component" value="Unassembled WGS sequence"/>
</dbReference>
<keyword evidence="2" id="KW-0808">Transferase</keyword>
<accession>A0A0D1AMN3</accession>
<feature type="domain" description="4'-phosphopantetheinyl transferase" evidence="3">
    <location>
        <begin position="141"/>
        <end position="215"/>
    </location>
</feature>
<dbReference type="PANTHER" id="PTHR12215:SF10">
    <property type="entry name" value="L-AMINOADIPATE-SEMIALDEHYDE DEHYDROGENASE-PHOSPHOPANTETHEINYL TRANSFERASE"/>
    <property type="match status" value="1"/>
</dbReference>
<dbReference type="Gene3D" id="3.90.470.20">
    <property type="entry name" value="4'-phosphopantetheinyl transferase domain"/>
    <property type="match status" value="2"/>
</dbReference>
<dbReference type="AlphaFoldDB" id="A0A0D1AMN3"/>
<sequence length="246" mass="28920">MLEQVKNNIVFDANKIKYIKIDNFKSIDYKIYMNFIKNGFSLVLIINVDNFNDYDKVSYFLTEKEKAKRNKYLRIKDKKCFSISHGLINYLYSNWNNCGIEHLFIGQGFYGKPFINNVDKINFNITHSMDVIGICITKHLVGIDIEYMDKEVDYKNIINSLFNENDRGIVDKEEDIFLKYWVAKEAYIKLGGNSLNKLLKFLYVKRISNNVIEIFDTYNNVYKGIYIFEPEINYKGGLALQCAKTN</sequence>
<evidence type="ECO:0000256" key="1">
    <source>
        <dbReference type="ARBA" id="ARBA00010990"/>
    </source>
</evidence>
<evidence type="ECO:0000313" key="4">
    <source>
        <dbReference type="EMBL" id="KIS24404.1"/>
    </source>
</evidence>
<comment type="caution">
    <text evidence="4">The sequence shown here is derived from an EMBL/GenBank/DDBJ whole genome shotgun (WGS) entry which is preliminary data.</text>
</comment>
<dbReference type="RefSeq" id="WP_003484594.1">
    <property type="nucleotide sequence ID" value="NZ_JXSU01000007.1"/>
</dbReference>
<evidence type="ECO:0000259" key="3">
    <source>
        <dbReference type="Pfam" id="PF01648"/>
    </source>
</evidence>
<dbReference type="GO" id="GO:0000287">
    <property type="term" value="F:magnesium ion binding"/>
    <property type="evidence" value="ECO:0007669"/>
    <property type="project" value="InterPro"/>
</dbReference>
<reference evidence="4 5" key="1">
    <citation type="submission" date="2014-06" db="EMBL/GenBank/DDBJ databases">
        <title>Genome characterization of distinct group I Clostridium botulinum lineages.</title>
        <authorList>
            <person name="Giordani F."/>
            <person name="Anselmo A."/>
            <person name="Fillo S."/>
            <person name="Palozzi A.M."/>
            <person name="Fortunato A."/>
            <person name="Gentile B."/>
            <person name="Ciammaruconi A."/>
            <person name="Anniballi F."/>
            <person name="De Medici D."/>
            <person name="Lista F."/>
        </authorList>
    </citation>
    <scope>NUCLEOTIDE SEQUENCE [LARGE SCALE GENOMIC DNA]</scope>
    <source>
        <strain evidence="4 5">B2 450</strain>
    </source>
</reference>
<dbReference type="SUPFAM" id="SSF56214">
    <property type="entry name" value="4'-phosphopantetheinyl transferase"/>
    <property type="match status" value="2"/>
</dbReference>
<dbReference type="PATRIC" id="fig|1379739.3.peg.2936"/>
<dbReference type="InterPro" id="IPR050559">
    <property type="entry name" value="P-Pant_transferase_sf"/>
</dbReference>
<dbReference type="GO" id="GO:0005829">
    <property type="term" value="C:cytosol"/>
    <property type="evidence" value="ECO:0007669"/>
    <property type="project" value="TreeGrafter"/>
</dbReference>
<organism evidence="4 5">
    <name type="scientific">Clostridium botulinum B2 450</name>
    <dbReference type="NCBI Taxonomy" id="1379739"/>
    <lineage>
        <taxon>Bacteria</taxon>
        <taxon>Bacillati</taxon>
        <taxon>Bacillota</taxon>
        <taxon>Clostridia</taxon>
        <taxon>Eubacteriales</taxon>
        <taxon>Clostridiaceae</taxon>
        <taxon>Clostridium</taxon>
    </lineage>
</organism>
<dbReference type="GO" id="GO:0019878">
    <property type="term" value="P:lysine biosynthetic process via aminoadipic acid"/>
    <property type="evidence" value="ECO:0007669"/>
    <property type="project" value="TreeGrafter"/>
</dbReference>
<protein>
    <recommendedName>
        <fullName evidence="3">4'-phosphopantetheinyl transferase domain-containing protein</fullName>
    </recommendedName>
</protein>